<dbReference type="STRING" id="67801.A0A1B0BT38"/>
<feature type="domain" description="EF-hand" evidence="3">
    <location>
        <begin position="8"/>
        <end position="43"/>
    </location>
</feature>
<reference evidence="4" key="2">
    <citation type="submission" date="2020-05" db="UniProtKB">
        <authorList>
            <consortium name="EnsemblMetazoa"/>
        </authorList>
    </citation>
    <scope>IDENTIFICATION</scope>
    <source>
        <strain evidence="4">IAEA</strain>
    </source>
</reference>
<dbReference type="VEuPathDB" id="VectorBase:GPPI039680"/>
<name>A0A1B0BT38_9MUSC</name>
<dbReference type="Pfam" id="PF13499">
    <property type="entry name" value="EF-hand_7"/>
    <property type="match status" value="1"/>
</dbReference>
<dbReference type="Proteomes" id="UP000092460">
    <property type="component" value="Unassembled WGS sequence"/>
</dbReference>
<feature type="region of interest" description="Disordered" evidence="2">
    <location>
        <begin position="84"/>
        <end position="103"/>
    </location>
</feature>
<dbReference type="EnsemblMetazoa" id="GPPI039680-RA">
    <property type="protein sequence ID" value="GPPI039680-PA"/>
    <property type="gene ID" value="GPPI039680"/>
</dbReference>
<reference evidence="5" key="1">
    <citation type="submission" date="2015-01" db="EMBL/GenBank/DDBJ databases">
        <authorList>
            <person name="Aksoy S."/>
            <person name="Warren W."/>
            <person name="Wilson R.K."/>
        </authorList>
    </citation>
    <scope>NUCLEOTIDE SEQUENCE [LARGE SCALE GENOMIC DNA]</scope>
    <source>
        <strain evidence="5">IAEA</strain>
    </source>
</reference>
<dbReference type="GO" id="GO:0005509">
    <property type="term" value="F:calcium ion binding"/>
    <property type="evidence" value="ECO:0007669"/>
    <property type="project" value="InterPro"/>
</dbReference>
<dbReference type="AlphaFoldDB" id="A0A1B0BT38"/>
<evidence type="ECO:0000256" key="1">
    <source>
        <dbReference type="ARBA" id="ARBA00022837"/>
    </source>
</evidence>
<dbReference type="InterPro" id="IPR011992">
    <property type="entry name" value="EF-hand-dom_pair"/>
</dbReference>
<sequence>MSTFPFKTGTKDLRTAFDLLDRNRDGCITASELQFMLKNLGIKIKDDIIYHLIREASHSESEGEIRADNDFNDCYQQLANQPTTLEAENQKNSYNQTQVAGAQ</sequence>
<keyword evidence="1" id="KW-0106">Calcium</keyword>
<dbReference type="InterPro" id="IPR002048">
    <property type="entry name" value="EF_hand_dom"/>
</dbReference>
<protein>
    <recommendedName>
        <fullName evidence="3">EF-hand domain-containing protein</fullName>
    </recommendedName>
</protein>
<proteinExistence type="predicted"/>
<keyword evidence="5" id="KW-1185">Reference proteome</keyword>
<dbReference type="SUPFAM" id="SSF47473">
    <property type="entry name" value="EF-hand"/>
    <property type="match status" value="1"/>
</dbReference>
<dbReference type="EMBL" id="JXJN01019963">
    <property type="status" value="NOT_ANNOTATED_CDS"/>
    <property type="molecule type" value="Genomic_DNA"/>
</dbReference>
<evidence type="ECO:0000259" key="3">
    <source>
        <dbReference type="PROSITE" id="PS50222"/>
    </source>
</evidence>
<organism evidence="4 5">
    <name type="scientific">Glossina palpalis gambiensis</name>
    <dbReference type="NCBI Taxonomy" id="67801"/>
    <lineage>
        <taxon>Eukaryota</taxon>
        <taxon>Metazoa</taxon>
        <taxon>Ecdysozoa</taxon>
        <taxon>Arthropoda</taxon>
        <taxon>Hexapoda</taxon>
        <taxon>Insecta</taxon>
        <taxon>Pterygota</taxon>
        <taxon>Neoptera</taxon>
        <taxon>Endopterygota</taxon>
        <taxon>Diptera</taxon>
        <taxon>Brachycera</taxon>
        <taxon>Muscomorpha</taxon>
        <taxon>Hippoboscoidea</taxon>
        <taxon>Glossinidae</taxon>
        <taxon>Glossina</taxon>
    </lineage>
</organism>
<dbReference type="SMART" id="SM00054">
    <property type="entry name" value="EFh"/>
    <property type="match status" value="1"/>
</dbReference>
<evidence type="ECO:0000313" key="4">
    <source>
        <dbReference type="EnsemblMetazoa" id="GPPI039680-PA"/>
    </source>
</evidence>
<dbReference type="PROSITE" id="PS00018">
    <property type="entry name" value="EF_HAND_1"/>
    <property type="match status" value="1"/>
</dbReference>
<dbReference type="InterPro" id="IPR018247">
    <property type="entry name" value="EF_Hand_1_Ca_BS"/>
</dbReference>
<dbReference type="Gene3D" id="1.10.238.10">
    <property type="entry name" value="EF-hand"/>
    <property type="match status" value="1"/>
</dbReference>
<dbReference type="PROSITE" id="PS50222">
    <property type="entry name" value="EF_HAND_2"/>
    <property type="match status" value="1"/>
</dbReference>
<evidence type="ECO:0000256" key="2">
    <source>
        <dbReference type="SAM" id="MobiDB-lite"/>
    </source>
</evidence>
<accession>A0A1B0BT38</accession>
<evidence type="ECO:0000313" key="5">
    <source>
        <dbReference type="Proteomes" id="UP000092460"/>
    </source>
</evidence>